<dbReference type="RefSeq" id="WP_020975628.1">
    <property type="nucleotide sequence ID" value="NC_022198.1"/>
</dbReference>
<comment type="subcellular location">
    <subcellularLocation>
        <location evidence="1">Cell membrane</location>
        <topology evidence="1">Multi-pass membrane protein</topology>
    </subcellularLocation>
</comment>
<reference evidence="9 10" key="1">
    <citation type="journal article" date="2013" name="Genome Announc.">
        <title>Whole-Genome Sequence of the Clinical Strain Corynebacterium argentoratense DSM 44202, Isolated from a Human Throat Specimen.</title>
        <authorList>
            <person name="Bomholt C."/>
            <person name="Glaub A."/>
            <person name="Gravermann K."/>
            <person name="Albersmeier A."/>
            <person name="Brinkrolf K."/>
            <person name="Ruckert C."/>
            <person name="Tauch A."/>
        </authorList>
    </citation>
    <scope>NUCLEOTIDE SEQUENCE [LARGE SCALE GENOMIC DNA]</scope>
    <source>
        <strain evidence="9">DSM 44202</strain>
    </source>
</reference>
<feature type="region of interest" description="Disordered" evidence="6">
    <location>
        <begin position="1"/>
        <end position="24"/>
    </location>
</feature>
<dbReference type="HOGENOM" id="CLU_120964_1_2_11"/>
<dbReference type="GeneID" id="78249185"/>
<dbReference type="PANTHER" id="PTHR40077">
    <property type="entry name" value="MEMBRANE PROTEIN-RELATED"/>
    <property type="match status" value="1"/>
</dbReference>
<gene>
    <name evidence="9" type="ORF">CARG_01580</name>
</gene>
<dbReference type="AlphaFoldDB" id="U3GSR6"/>
<dbReference type="NCBIfam" id="TIGR03954">
    <property type="entry name" value="integ_memb_HG"/>
    <property type="match status" value="1"/>
</dbReference>
<dbReference type="InterPro" id="IPR023845">
    <property type="entry name" value="DUF3817_TM"/>
</dbReference>
<feature type="compositionally biased region" description="Polar residues" evidence="6">
    <location>
        <begin position="1"/>
        <end position="18"/>
    </location>
</feature>
<feature type="transmembrane region" description="Helical" evidence="7">
    <location>
        <begin position="101"/>
        <end position="120"/>
    </location>
</feature>
<dbReference type="PANTHER" id="PTHR40077:SF2">
    <property type="entry name" value="MEMBRANE PROTEIN"/>
    <property type="match status" value="1"/>
</dbReference>
<keyword evidence="3 7" id="KW-0812">Transmembrane</keyword>
<dbReference type="OrthoDB" id="9342687at2"/>
<dbReference type="eggNOG" id="ENOG50334KP">
    <property type="taxonomic scope" value="Bacteria"/>
</dbReference>
<evidence type="ECO:0000256" key="5">
    <source>
        <dbReference type="ARBA" id="ARBA00023136"/>
    </source>
</evidence>
<evidence type="ECO:0000256" key="2">
    <source>
        <dbReference type="ARBA" id="ARBA00022475"/>
    </source>
</evidence>
<accession>U3GSR6</accession>
<sequence>MTNTANSQPNNLEPTPATTADGVPITEDRQRRVSQALTLFSVAAWVTGIWLLILTGRMILEYLVGIDMPAWTRIIGQLHGLFYMLYLVATLNLGTKARWQPVRWILTALAGTIPFLSFVVEHNRRKEVRAQFHLA</sequence>
<dbReference type="EMBL" id="CP006365">
    <property type="protein sequence ID" value="AGU14490.1"/>
    <property type="molecule type" value="Genomic_DNA"/>
</dbReference>
<dbReference type="KEGG" id="caz:CARG_01580"/>
<evidence type="ECO:0000256" key="6">
    <source>
        <dbReference type="SAM" id="MobiDB-lite"/>
    </source>
</evidence>
<dbReference type="STRING" id="1348662.CARG_01580"/>
<evidence type="ECO:0000256" key="7">
    <source>
        <dbReference type="SAM" id="Phobius"/>
    </source>
</evidence>
<evidence type="ECO:0000313" key="10">
    <source>
        <dbReference type="Proteomes" id="UP000016943"/>
    </source>
</evidence>
<evidence type="ECO:0000256" key="4">
    <source>
        <dbReference type="ARBA" id="ARBA00022989"/>
    </source>
</evidence>
<evidence type="ECO:0000313" key="9">
    <source>
        <dbReference type="EMBL" id="AGU14490.1"/>
    </source>
</evidence>
<proteinExistence type="predicted"/>
<keyword evidence="2" id="KW-1003">Cell membrane</keyword>
<feature type="transmembrane region" description="Helical" evidence="7">
    <location>
        <begin position="71"/>
        <end position="89"/>
    </location>
</feature>
<keyword evidence="10" id="KW-1185">Reference proteome</keyword>
<dbReference type="GO" id="GO:0005886">
    <property type="term" value="C:plasma membrane"/>
    <property type="evidence" value="ECO:0007669"/>
    <property type="project" value="UniProtKB-SubCell"/>
</dbReference>
<organism evidence="9 10">
    <name type="scientific">Corynebacterium argentoratense DSM 44202</name>
    <dbReference type="NCBI Taxonomy" id="1348662"/>
    <lineage>
        <taxon>Bacteria</taxon>
        <taxon>Bacillati</taxon>
        <taxon>Actinomycetota</taxon>
        <taxon>Actinomycetes</taxon>
        <taxon>Mycobacteriales</taxon>
        <taxon>Corynebacteriaceae</taxon>
        <taxon>Corynebacterium</taxon>
    </lineage>
</organism>
<dbReference type="PATRIC" id="fig|1348662.3.peg.310"/>
<evidence type="ECO:0000259" key="8">
    <source>
        <dbReference type="Pfam" id="PF12823"/>
    </source>
</evidence>
<keyword evidence="5 7" id="KW-0472">Membrane</keyword>
<name>U3GSR6_9CORY</name>
<feature type="domain" description="DUF3817" evidence="8">
    <location>
        <begin position="37"/>
        <end position="125"/>
    </location>
</feature>
<protein>
    <recommendedName>
        <fullName evidence="8">DUF3817 domain-containing protein</fullName>
    </recommendedName>
</protein>
<dbReference type="Pfam" id="PF12823">
    <property type="entry name" value="DUF3817"/>
    <property type="match status" value="1"/>
</dbReference>
<feature type="transmembrane region" description="Helical" evidence="7">
    <location>
        <begin position="36"/>
        <end position="59"/>
    </location>
</feature>
<evidence type="ECO:0000256" key="3">
    <source>
        <dbReference type="ARBA" id="ARBA00022692"/>
    </source>
</evidence>
<keyword evidence="4 7" id="KW-1133">Transmembrane helix</keyword>
<dbReference type="Proteomes" id="UP000016943">
    <property type="component" value="Chromosome"/>
</dbReference>
<evidence type="ECO:0000256" key="1">
    <source>
        <dbReference type="ARBA" id="ARBA00004651"/>
    </source>
</evidence>